<organism evidence="2 3">
    <name type="scientific">Streptomyces phaeofaciens</name>
    <dbReference type="NCBI Taxonomy" id="68254"/>
    <lineage>
        <taxon>Bacteria</taxon>
        <taxon>Bacillati</taxon>
        <taxon>Actinomycetota</taxon>
        <taxon>Actinomycetes</taxon>
        <taxon>Kitasatosporales</taxon>
        <taxon>Streptomycetaceae</taxon>
        <taxon>Streptomyces</taxon>
    </lineage>
</organism>
<dbReference type="AlphaFoldDB" id="A0A918H7M9"/>
<feature type="chain" id="PRO_5039145781" description="Secreted protein" evidence="1">
    <location>
        <begin position="27"/>
        <end position="77"/>
    </location>
</feature>
<dbReference type="Proteomes" id="UP000646776">
    <property type="component" value="Unassembled WGS sequence"/>
</dbReference>
<dbReference type="EMBL" id="BMSA01000004">
    <property type="protein sequence ID" value="GGT44069.1"/>
    <property type="molecule type" value="Genomic_DNA"/>
</dbReference>
<keyword evidence="1" id="KW-0732">Signal</keyword>
<gene>
    <name evidence="2" type="ORF">GCM10010226_20710</name>
</gene>
<evidence type="ECO:0000313" key="2">
    <source>
        <dbReference type="EMBL" id="GGT44069.1"/>
    </source>
</evidence>
<name>A0A918H7M9_9ACTN</name>
<accession>A0A918H7M9</accession>
<evidence type="ECO:0008006" key="4">
    <source>
        <dbReference type="Google" id="ProtNLM"/>
    </source>
</evidence>
<reference evidence="2" key="2">
    <citation type="submission" date="2020-09" db="EMBL/GenBank/DDBJ databases">
        <authorList>
            <person name="Sun Q."/>
            <person name="Ohkuma M."/>
        </authorList>
    </citation>
    <scope>NUCLEOTIDE SEQUENCE</scope>
    <source>
        <strain evidence="2">JCM 4125</strain>
    </source>
</reference>
<protein>
    <recommendedName>
        <fullName evidence="4">Secreted protein</fullName>
    </recommendedName>
</protein>
<evidence type="ECO:0000313" key="3">
    <source>
        <dbReference type="Proteomes" id="UP000646776"/>
    </source>
</evidence>
<evidence type="ECO:0000256" key="1">
    <source>
        <dbReference type="SAM" id="SignalP"/>
    </source>
</evidence>
<sequence length="77" mass="7073">MKSLNSVAVTLAATAAVALGALTAVAPHAPTGTVAAAESTGTGDTNGDSGWGGRIANGFGTVTAAVSTTGVTDGAGV</sequence>
<proteinExistence type="predicted"/>
<keyword evidence="3" id="KW-1185">Reference proteome</keyword>
<comment type="caution">
    <text evidence="2">The sequence shown here is derived from an EMBL/GenBank/DDBJ whole genome shotgun (WGS) entry which is preliminary data.</text>
</comment>
<reference evidence="2" key="1">
    <citation type="journal article" date="2014" name="Int. J. Syst. Evol. Microbiol.">
        <title>Complete genome sequence of Corynebacterium casei LMG S-19264T (=DSM 44701T), isolated from a smear-ripened cheese.</title>
        <authorList>
            <consortium name="US DOE Joint Genome Institute (JGI-PGF)"/>
            <person name="Walter F."/>
            <person name="Albersmeier A."/>
            <person name="Kalinowski J."/>
            <person name="Ruckert C."/>
        </authorList>
    </citation>
    <scope>NUCLEOTIDE SEQUENCE</scope>
    <source>
        <strain evidence="2">JCM 4125</strain>
    </source>
</reference>
<feature type="signal peptide" evidence="1">
    <location>
        <begin position="1"/>
        <end position="26"/>
    </location>
</feature>
<dbReference type="RefSeq" id="WP_189710029.1">
    <property type="nucleotide sequence ID" value="NZ_BMSA01000004.1"/>
</dbReference>